<dbReference type="HOGENOM" id="CLU_015405_0_0_5"/>
<dbReference type="Proteomes" id="UP000009286">
    <property type="component" value="Chromosome"/>
</dbReference>
<dbReference type="RefSeq" id="WP_014102986.1">
    <property type="nucleotide sequence ID" value="NC_016026.1"/>
</dbReference>
<dbReference type="KEGG" id="mai:MICA_1445"/>
<feature type="transmembrane region" description="Helical" evidence="2">
    <location>
        <begin position="44"/>
        <end position="60"/>
    </location>
</feature>
<dbReference type="EMBL" id="CP002382">
    <property type="protein sequence ID" value="AEP09763.1"/>
    <property type="molecule type" value="Genomic_DNA"/>
</dbReference>
<organism evidence="3 4">
    <name type="scientific">Micavibrio aeruginosavorus (strain ARL-13)</name>
    <dbReference type="NCBI Taxonomy" id="856793"/>
    <lineage>
        <taxon>Bacteria</taxon>
        <taxon>Pseudomonadati</taxon>
        <taxon>Bdellovibrionota</taxon>
        <taxon>Bdellovibrionia</taxon>
        <taxon>Bdellovibrionales</taxon>
        <taxon>Pseudobdellovibrionaceae</taxon>
        <taxon>Micavibrio</taxon>
    </lineage>
</organism>
<sequence>MTHTPRHDDPQDKHRRPIKLSARLGFLRAIAAWVIAAERGTASIWRIVVWAMAFAGLWMLQIPQMFGMAGSIIALIIFVVGLVYIPWRYSPRFQMPRPVDIDRRLEIDSGLSHRPLSQSHDRLANPQKDDTRRLWDVARDQQQKLLARLRTPRPRPVLAPADPMALRILAALVVICGLAIAGPSWTARVHDGLVPFSWPKAVEKADAITVWITPPVYTGVPEMVFSEKTQFDPAKPIAIPMGSDIKVRVRSHWGDMAAPVLAADGQSFAMDNLGDGNYGLVRPLPQASHFRIRQLVFNRMEWMATIIPDTPPTIAVAGEPDIGPHADVKIPVKVRDDYGVETLDMTVTLAADAESIPLGADYTATQTIMSPPGQDYETAPSFDLAWHPWAGLPVQISMTATDHRGQTASLNDPVTMTLPERAFRHPLARQLVTMRKRLIRTPDEAASNVAYDLETIVMSPSTYQGDPVIFLALRSAAVRLLTYPGNRDEMAAVVALLWDVALRVEDGNMTMAYRSLKDAQQALQNALRDPTTTPEQLAQLVEELRQAMAEYMQEMMREMQKNMAESGSEQLMTAEALEQAMNTMDLSAYIDQMMARAMSGDRNAAQQMLNDLQKMMESMDPSADMQLPEDVKKMMESLGGLQEIIEQQEKLLAETKDAKTTESETVEEKERQETIRQDMGELMMKMDEALGQIPEKIGEAEQFMRKSGEELAANNPGGSIPHQEDALDRLRNQQKQMSEKLQQRLQQMTMLSFGGGGMRTDPLGRPIEDGEGGQNPWSKSKVEVPDEAERRRIYDIMQELRKKSGELTRPDYELDYFHRLMRQF</sequence>
<keyword evidence="2" id="KW-0812">Transmembrane</keyword>
<keyword evidence="1" id="KW-0175">Coiled coil</keyword>
<evidence type="ECO:0000313" key="3">
    <source>
        <dbReference type="EMBL" id="AEP09763.1"/>
    </source>
</evidence>
<keyword evidence="4" id="KW-1185">Reference proteome</keyword>
<evidence type="ECO:0008006" key="5">
    <source>
        <dbReference type="Google" id="ProtNLM"/>
    </source>
</evidence>
<keyword evidence="2" id="KW-0472">Membrane</keyword>
<proteinExistence type="predicted"/>
<dbReference type="InterPro" id="IPR012683">
    <property type="entry name" value="CHP02302_TM"/>
</dbReference>
<dbReference type="AlphaFoldDB" id="G2KNB5"/>
<gene>
    <name evidence="3" type="ordered locus">MICA_1445</name>
</gene>
<feature type="coiled-coil region" evidence="1">
    <location>
        <begin position="638"/>
        <end position="672"/>
    </location>
</feature>
<evidence type="ECO:0000256" key="1">
    <source>
        <dbReference type="SAM" id="Coils"/>
    </source>
</evidence>
<dbReference type="STRING" id="856793.MICA_1445"/>
<name>G2KNB5_MICAA</name>
<reference evidence="3 4" key="1">
    <citation type="journal article" date="2011" name="BMC Genomics">
        <title>Genomic insights into an obligate epibiotic bacterial predator: Micavibrio aeruginosavorus ARL-13.</title>
        <authorList>
            <person name="Wang Z."/>
            <person name="Kadouri D."/>
            <person name="Wu M."/>
        </authorList>
    </citation>
    <scope>NUCLEOTIDE SEQUENCE [LARGE SCALE GENOMIC DNA]</scope>
    <source>
        <strain evidence="3 4">ARL-13</strain>
    </source>
</reference>
<feature type="transmembrane region" description="Helical" evidence="2">
    <location>
        <begin position="20"/>
        <end position="37"/>
    </location>
</feature>
<accession>G2KNB5</accession>
<feature type="transmembrane region" description="Helical" evidence="2">
    <location>
        <begin position="164"/>
        <end position="185"/>
    </location>
</feature>
<dbReference type="Pfam" id="PF13779">
    <property type="entry name" value="DUF4175"/>
    <property type="match status" value="2"/>
</dbReference>
<evidence type="ECO:0000256" key="2">
    <source>
        <dbReference type="SAM" id="Phobius"/>
    </source>
</evidence>
<evidence type="ECO:0000313" key="4">
    <source>
        <dbReference type="Proteomes" id="UP000009286"/>
    </source>
</evidence>
<dbReference type="eggNOG" id="COG1842">
    <property type="taxonomic scope" value="Bacteria"/>
</dbReference>
<keyword evidence="2" id="KW-1133">Transmembrane helix</keyword>
<feature type="transmembrane region" description="Helical" evidence="2">
    <location>
        <begin position="66"/>
        <end position="87"/>
    </location>
</feature>
<dbReference type="OrthoDB" id="8477685at2"/>
<protein>
    <recommendedName>
        <fullName evidence="5">TIGR02302 family protein</fullName>
    </recommendedName>
</protein>
<feature type="coiled-coil region" evidence="1">
    <location>
        <begin position="720"/>
        <end position="751"/>
    </location>
</feature>